<evidence type="ECO:0000256" key="8">
    <source>
        <dbReference type="ARBA" id="ARBA00023170"/>
    </source>
</evidence>
<keyword evidence="5 10" id="KW-0552">Olfaction</keyword>
<evidence type="ECO:0000256" key="9">
    <source>
        <dbReference type="ARBA" id="ARBA00023224"/>
    </source>
</evidence>
<evidence type="ECO:0000313" key="11">
    <source>
        <dbReference type="EMBL" id="WLK66406.1"/>
    </source>
</evidence>
<keyword evidence="4 10" id="KW-0812">Transmembrane</keyword>
<dbReference type="GO" id="GO:0004984">
    <property type="term" value="F:olfactory receptor activity"/>
    <property type="evidence" value="ECO:0007669"/>
    <property type="project" value="InterPro"/>
</dbReference>
<dbReference type="GO" id="GO:0005886">
    <property type="term" value="C:plasma membrane"/>
    <property type="evidence" value="ECO:0007669"/>
    <property type="project" value="UniProtKB-SubCell"/>
</dbReference>
<comment type="subcellular location">
    <subcellularLocation>
        <location evidence="1 10">Cell membrane</location>
        <topology evidence="1 10">Multi-pass membrane protein</topology>
    </subcellularLocation>
</comment>
<name>A0AA49X7F7_HOLPA</name>
<protein>
    <recommendedName>
        <fullName evidence="10">Odorant receptor</fullName>
    </recommendedName>
</protein>
<organism evidence="11">
    <name type="scientific">Holotrichia parallela</name>
    <name type="common">Dark black chafer beetle</name>
    <name type="synonym">Pedinotrichia parallela</name>
    <dbReference type="NCBI Taxonomy" id="93412"/>
    <lineage>
        <taxon>Eukaryota</taxon>
        <taxon>Metazoa</taxon>
        <taxon>Ecdysozoa</taxon>
        <taxon>Arthropoda</taxon>
        <taxon>Hexapoda</taxon>
        <taxon>Insecta</taxon>
        <taxon>Pterygota</taxon>
        <taxon>Neoptera</taxon>
        <taxon>Endopterygota</taxon>
        <taxon>Coleoptera</taxon>
        <taxon>Polyphaga</taxon>
        <taxon>Scarabaeiformia</taxon>
        <taxon>Scarabaeidae</taxon>
        <taxon>Melolonthinae</taxon>
        <taxon>Holotrichia</taxon>
    </lineage>
</organism>
<evidence type="ECO:0000256" key="5">
    <source>
        <dbReference type="ARBA" id="ARBA00022725"/>
    </source>
</evidence>
<reference evidence="11" key="1">
    <citation type="submission" date="2023-06" db="EMBL/GenBank/DDBJ databases">
        <authorList>
            <person name="Dong H."/>
            <person name="Yin J."/>
            <person name="Li K."/>
            <person name="Qu Y."/>
        </authorList>
    </citation>
    <scope>NUCLEOTIDE SEQUENCE</scope>
    <source>
        <tissue evidence="11">Antenna</tissue>
    </source>
</reference>
<comment type="similarity">
    <text evidence="10">Belongs to the insect chemoreceptor superfamily. Heteromeric odorant receptor channel (TC 1.A.69) family.</text>
</comment>
<feature type="transmembrane region" description="Helical" evidence="10">
    <location>
        <begin position="32"/>
        <end position="54"/>
    </location>
</feature>
<dbReference type="GO" id="GO:0007165">
    <property type="term" value="P:signal transduction"/>
    <property type="evidence" value="ECO:0007669"/>
    <property type="project" value="UniProtKB-KW"/>
</dbReference>
<evidence type="ECO:0000256" key="1">
    <source>
        <dbReference type="ARBA" id="ARBA00004651"/>
    </source>
</evidence>
<feature type="transmembrane region" description="Helical" evidence="10">
    <location>
        <begin position="178"/>
        <end position="198"/>
    </location>
</feature>
<keyword evidence="6 10" id="KW-1133">Transmembrane helix</keyword>
<evidence type="ECO:0000256" key="6">
    <source>
        <dbReference type="ARBA" id="ARBA00022989"/>
    </source>
</evidence>
<dbReference type="InterPro" id="IPR004117">
    <property type="entry name" value="7tm6_olfct_rcpt"/>
</dbReference>
<evidence type="ECO:0000256" key="2">
    <source>
        <dbReference type="ARBA" id="ARBA00022475"/>
    </source>
</evidence>
<keyword evidence="8 10" id="KW-0675">Receptor</keyword>
<sequence>MDREYVMALCLKHLHVMGLNPFKTSMFSKVRAVFVALITFGMYSYNLVGVFYDYKGTRSLQNSMDALPGGQQTSVRLLYLLICGNKLKRLYEMVNETWPNDVLGSVLKKRFEFDSQRFKKFFIAYVTVVTTIAMIYMMAPTFCSYRRLVTEWYLPCDLEFDVCYISARIAELVYMLLIFYQVLVFDGMFCAFLFCLFMEVEEIKHSFKHLNIGELNSRNEVNRKFCSILKHHGFVLEFLKRFNAVYSVQMLNHFLTLAAALCFGMFLFSKDGYIFQIYSQLLKNLFRFRFPPSSYQSARYGPYVIAYNIQLYTCCYAGELIYNQLLSISDAIYESMWYLNNESNASNGVRLAIQVSQIGNKITIGGLWPLNLGTYMSVFKTSVSLNALLQSVYINNEKSIE</sequence>
<dbReference type="EMBL" id="OR199899">
    <property type="protein sequence ID" value="WLK66406.1"/>
    <property type="molecule type" value="mRNA"/>
</dbReference>
<evidence type="ECO:0000256" key="3">
    <source>
        <dbReference type="ARBA" id="ARBA00022606"/>
    </source>
</evidence>
<evidence type="ECO:0000256" key="10">
    <source>
        <dbReference type="RuleBase" id="RU351113"/>
    </source>
</evidence>
<feature type="transmembrane region" description="Helical" evidence="10">
    <location>
        <begin position="121"/>
        <end position="139"/>
    </location>
</feature>
<keyword evidence="7 10" id="KW-0472">Membrane</keyword>
<evidence type="ECO:0000256" key="4">
    <source>
        <dbReference type="ARBA" id="ARBA00022692"/>
    </source>
</evidence>
<dbReference type="Pfam" id="PF02949">
    <property type="entry name" value="7tm_6"/>
    <property type="match status" value="2"/>
</dbReference>
<evidence type="ECO:0000256" key="7">
    <source>
        <dbReference type="ARBA" id="ARBA00023136"/>
    </source>
</evidence>
<proteinExistence type="evidence at transcript level"/>
<keyword evidence="9 10" id="KW-0807">Transducer</keyword>
<dbReference type="PANTHER" id="PTHR21137">
    <property type="entry name" value="ODORANT RECEPTOR"/>
    <property type="match status" value="1"/>
</dbReference>
<dbReference type="PANTHER" id="PTHR21137:SF35">
    <property type="entry name" value="ODORANT RECEPTOR 19A-RELATED"/>
    <property type="match status" value="1"/>
</dbReference>
<dbReference type="AlphaFoldDB" id="A0AA49X7F7"/>
<dbReference type="GO" id="GO:0005549">
    <property type="term" value="F:odorant binding"/>
    <property type="evidence" value="ECO:0007669"/>
    <property type="project" value="InterPro"/>
</dbReference>
<accession>A0AA49X7F7</accession>
<comment type="caution">
    <text evidence="10">Lacks conserved residue(s) required for the propagation of feature annotation.</text>
</comment>
<feature type="transmembrane region" description="Helical" evidence="10">
    <location>
        <begin position="250"/>
        <end position="268"/>
    </location>
</feature>
<keyword evidence="2" id="KW-1003">Cell membrane</keyword>
<keyword evidence="3 10" id="KW-0716">Sensory transduction</keyword>